<dbReference type="AlphaFoldDB" id="A0A9P1DQ03"/>
<sequence>MRFLRKEVLEKRSDIHEIHIFVTDVNDFYGSNETSSDPQIFLHFAVQDGRVPLPAADVVMGMHPDCSSSFLTSFWGYYQAPWAGCADGQRTATDRDPRSVLLHVARDPTHGPHECACGDFCQSVAGRVHRGAKCGTPSRHGGVACPKESTLLWSNGDSTADFKLQGQAAFSLSRRAPRRRISMAHGSISGSPGTRHDPTRRGAKVIAQQAPWVKRIEAGKGAWMQSAV</sequence>
<dbReference type="EMBL" id="CAMXCT010005846">
    <property type="protein sequence ID" value="CAI4013411.1"/>
    <property type="molecule type" value="Genomic_DNA"/>
</dbReference>
<accession>A0A9P1DQ03</accession>
<gene>
    <name evidence="1" type="ORF">C1SCF055_LOCUS38383</name>
</gene>
<dbReference type="OrthoDB" id="417892at2759"/>
<protein>
    <submittedName>
        <fullName evidence="1">Uncharacterized protein</fullName>
    </submittedName>
</protein>
<keyword evidence="3" id="KW-1185">Reference proteome</keyword>
<organism evidence="1">
    <name type="scientific">Cladocopium goreaui</name>
    <dbReference type="NCBI Taxonomy" id="2562237"/>
    <lineage>
        <taxon>Eukaryota</taxon>
        <taxon>Sar</taxon>
        <taxon>Alveolata</taxon>
        <taxon>Dinophyceae</taxon>
        <taxon>Suessiales</taxon>
        <taxon>Symbiodiniaceae</taxon>
        <taxon>Cladocopium</taxon>
    </lineage>
</organism>
<dbReference type="EMBL" id="CAMXCT020005846">
    <property type="protein sequence ID" value="CAL1166786.1"/>
    <property type="molecule type" value="Genomic_DNA"/>
</dbReference>
<proteinExistence type="predicted"/>
<reference evidence="2 3" key="2">
    <citation type="submission" date="2024-05" db="EMBL/GenBank/DDBJ databases">
        <authorList>
            <person name="Chen Y."/>
            <person name="Shah S."/>
            <person name="Dougan E. K."/>
            <person name="Thang M."/>
            <person name="Chan C."/>
        </authorList>
    </citation>
    <scope>NUCLEOTIDE SEQUENCE [LARGE SCALE GENOMIC DNA]</scope>
</reference>
<evidence type="ECO:0000313" key="3">
    <source>
        <dbReference type="Proteomes" id="UP001152797"/>
    </source>
</evidence>
<dbReference type="Proteomes" id="UP001152797">
    <property type="component" value="Unassembled WGS sequence"/>
</dbReference>
<evidence type="ECO:0000313" key="1">
    <source>
        <dbReference type="EMBL" id="CAI4013411.1"/>
    </source>
</evidence>
<evidence type="ECO:0000313" key="2">
    <source>
        <dbReference type="EMBL" id="CAL4800723.1"/>
    </source>
</evidence>
<dbReference type="EMBL" id="CAMXCT030005846">
    <property type="protein sequence ID" value="CAL4800723.1"/>
    <property type="molecule type" value="Genomic_DNA"/>
</dbReference>
<comment type="caution">
    <text evidence="1">The sequence shown here is derived from an EMBL/GenBank/DDBJ whole genome shotgun (WGS) entry which is preliminary data.</text>
</comment>
<reference evidence="1" key="1">
    <citation type="submission" date="2022-10" db="EMBL/GenBank/DDBJ databases">
        <authorList>
            <person name="Chen Y."/>
            <person name="Dougan E. K."/>
            <person name="Chan C."/>
            <person name="Rhodes N."/>
            <person name="Thang M."/>
        </authorList>
    </citation>
    <scope>NUCLEOTIDE SEQUENCE</scope>
</reference>
<name>A0A9P1DQ03_9DINO</name>